<dbReference type="SMART" id="SM00829">
    <property type="entry name" value="PKS_ER"/>
    <property type="match status" value="1"/>
</dbReference>
<sequence>MQSMVIEKPGKLVLKEGEIPVRKKGEALLKLLYGGICGSDLGTYRGTFAYASYPRIPGHEFSAEIVEIDQNDRGLKKGMIVTCNPYFNCKTCYSCQRGLVNCCTSNQTMGAQRDGAFSEYITMPLERIYDGKGLPAKTLALIEPFCISYHGVSRGKVEKGDKVLVIGAGTIGVLAAAAAKARGGEVYISDIAEQKLDYAVKNFGLKGKILNDSPENLEKNVEQITKGNGFDVVIEAVGLPSTFQNSIDAAAFGGRVVLIGVGKKNLDFDFTLIQKKELNVLGSRNALKKDFLELIDLVKAGEIDLEKIVTNTYKFQEAEKAFRDFSENAGSMLKVVIDFTA</sequence>
<protein>
    <submittedName>
        <fullName evidence="5">Zinc-binding alcohol dehydrogenase family protein</fullName>
    </submittedName>
</protein>
<keyword evidence="1" id="KW-0479">Metal-binding</keyword>
<dbReference type="Pfam" id="PF08240">
    <property type="entry name" value="ADH_N"/>
    <property type="match status" value="1"/>
</dbReference>
<dbReference type="InterPro" id="IPR013149">
    <property type="entry name" value="ADH-like_C"/>
</dbReference>
<evidence type="ECO:0000313" key="5">
    <source>
        <dbReference type="EMBL" id="HIZ65554.1"/>
    </source>
</evidence>
<dbReference type="InterPro" id="IPR036291">
    <property type="entry name" value="NAD(P)-bd_dom_sf"/>
</dbReference>
<dbReference type="GO" id="GO:0046872">
    <property type="term" value="F:metal ion binding"/>
    <property type="evidence" value="ECO:0007669"/>
    <property type="project" value="UniProtKB-KW"/>
</dbReference>
<dbReference type="EMBL" id="DXBG01000161">
    <property type="protein sequence ID" value="HIZ65554.1"/>
    <property type="molecule type" value="Genomic_DNA"/>
</dbReference>
<dbReference type="InterPro" id="IPR050129">
    <property type="entry name" value="Zn_alcohol_dh"/>
</dbReference>
<dbReference type="GO" id="GO:0016491">
    <property type="term" value="F:oxidoreductase activity"/>
    <property type="evidence" value="ECO:0007669"/>
    <property type="project" value="UniProtKB-KW"/>
</dbReference>
<evidence type="ECO:0000256" key="1">
    <source>
        <dbReference type="ARBA" id="ARBA00022723"/>
    </source>
</evidence>
<dbReference type="InterPro" id="IPR013154">
    <property type="entry name" value="ADH-like_N"/>
</dbReference>
<dbReference type="PANTHER" id="PTHR43401:SF2">
    <property type="entry name" value="L-THREONINE 3-DEHYDROGENASE"/>
    <property type="match status" value="1"/>
</dbReference>
<dbReference type="PANTHER" id="PTHR43401">
    <property type="entry name" value="L-THREONINE 3-DEHYDROGENASE"/>
    <property type="match status" value="1"/>
</dbReference>
<evidence type="ECO:0000259" key="4">
    <source>
        <dbReference type="SMART" id="SM00829"/>
    </source>
</evidence>
<dbReference type="CDD" id="cd08261">
    <property type="entry name" value="Zn_ADH7"/>
    <property type="match status" value="1"/>
</dbReference>
<reference evidence="5" key="1">
    <citation type="journal article" date="2021" name="PeerJ">
        <title>Extensive microbial diversity within the chicken gut microbiome revealed by metagenomics and culture.</title>
        <authorList>
            <person name="Gilroy R."/>
            <person name="Ravi A."/>
            <person name="Getino M."/>
            <person name="Pursley I."/>
            <person name="Horton D.L."/>
            <person name="Alikhan N.F."/>
            <person name="Baker D."/>
            <person name="Gharbi K."/>
            <person name="Hall N."/>
            <person name="Watson M."/>
            <person name="Adriaenssens E.M."/>
            <person name="Foster-Nyarko E."/>
            <person name="Jarju S."/>
            <person name="Secka A."/>
            <person name="Antonio M."/>
            <person name="Oren A."/>
            <person name="Chaudhuri R.R."/>
            <person name="La Ragione R."/>
            <person name="Hildebrand F."/>
            <person name="Pallen M.J."/>
        </authorList>
    </citation>
    <scope>NUCLEOTIDE SEQUENCE</scope>
    <source>
        <strain evidence="5">1068</strain>
    </source>
</reference>
<reference evidence="5" key="2">
    <citation type="submission" date="2021-04" db="EMBL/GenBank/DDBJ databases">
        <authorList>
            <person name="Gilroy R."/>
        </authorList>
    </citation>
    <scope>NUCLEOTIDE SEQUENCE</scope>
    <source>
        <strain evidence="5">1068</strain>
    </source>
</reference>
<accession>A0A9D2FQK8</accession>
<dbReference type="Proteomes" id="UP000824056">
    <property type="component" value="Unassembled WGS sequence"/>
</dbReference>
<dbReference type="InterPro" id="IPR011032">
    <property type="entry name" value="GroES-like_sf"/>
</dbReference>
<dbReference type="Pfam" id="PF00107">
    <property type="entry name" value="ADH_zinc_N"/>
    <property type="match status" value="1"/>
</dbReference>
<comment type="caution">
    <text evidence="5">The sequence shown here is derived from an EMBL/GenBank/DDBJ whole genome shotgun (WGS) entry which is preliminary data.</text>
</comment>
<dbReference type="SUPFAM" id="SSF50129">
    <property type="entry name" value="GroES-like"/>
    <property type="match status" value="1"/>
</dbReference>
<gene>
    <name evidence="5" type="ORF">H9809_06625</name>
</gene>
<feature type="domain" description="Enoyl reductase (ER)" evidence="4">
    <location>
        <begin position="10"/>
        <end position="337"/>
    </location>
</feature>
<evidence type="ECO:0000313" key="6">
    <source>
        <dbReference type="Proteomes" id="UP000824056"/>
    </source>
</evidence>
<dbReference type="AlphaFoldDB" id="A0A9D2FQK8"/>
<keyword evidence="3" id="KW-0560">Oxidoreductase</keyword>
<evidence type="ECO:0000256" key="3">
    <source>
        <dbReference type="ARBA" id="ARBA00023002"/>
    </source>
</evidence>
<keyword evidence="2" id="KW-0862">Zinc</keyword>
<evidence type="ECO:0000256" key="2">
    <source>
        <dbReference type="ARBA" id="ARBA00022833"/>
    </source>
</evidence>
<name>A0A9D2FQK8_9FIRM</name>
<dbReference type="SUPFAM" id="SSF51735">
    <property type="entry name" value="NAD(P)-binding Rossmann-fold domains"/>
    <property type="match status" value="1"/>
</dbReference>
<dbReference type="Gene3D" id="3.90.180.10">
    <property type="entry name" value="Medium-chain alcohol dehydrogenases, catalytic domain"/>
    <property type="match status" value="1"/>
</dbReference>
<dbReference type="Gene3D" id="3.40.50.720">
    <property type="entry name" value="NAD(P)-binding Rossmann-like Domain"/>
    <property type="match status" value="1"/>
</dbReference>
<dbReference type="InterPro" id="IPR020843">
    <property type="entry name" value="ER"/>
</dbReference>
<organism evidence="5 6">
    <name type="scientific">Candidatus Blautia pullicola</name>
    <dbReference type="NCBI Taxonomy" id="2838498"/>
    <lineage>
        <taxon>Bacteria</taxon>
        <taxon>Bacillati</taxon>
        <taxon>Bacillota</taxon>
        <taxon>Clostridia</taxon>
        <taxon>Lachnospirales</taxon>
        <taxon>Lachnospiraceae</taxon>
        <taxon>Blautia</taxon>
    </lineage>
</organism>
<proteinExistence type="predicted"/>